<feature type="transmembrane region" description="Helical" evidence="7">
    <location>
        <begin position="7"/>
        <end position="25"/>
    </location>
</feature>
<keyword evidence="3" id="KW-1003">Cell membrane</keyword>
<evidence type="ECO:0000256" key="4">
    <source>
        <dbReference type="ARBA" id="ARBA00022692"/>
    </source>
</evidence>
<comment type="caution">
    <text evidence="9">The sequence shown here is derived from an EMBL/GenBank/DDBJ whole genome shotgun (WGS) entry which is preliminary data.</text>
</comment>
<dbReference type="InterPro" id="IPR051258">
    <property type="entry name" value="Diverse_Substrate_Transporter"/>
</dbReference>
<comment type="similarity">
    <text evidence="2">Belongs to the EamA transporter family.</text>
</comment>
<keyword evidence="10" id="KW-1185">Reference proteome</keyword>
<protein>
    <submittedName>
        <fullName evidence="9">DMT family transporter</fullName>
    </submittedName>
</protein>
<feature type="transmembrane region" description="Helical" evidence="7">
    <location>
        <begin position="208"/>
        <end position="226"/>
    </location>
</feature>
<evidence type="ECO:0000313" key="9">
    <source>
        <dbReference type="EMBL" id="MCQ4637933.1"/>
    </source>
</evidence>
<dbReference type="InterPro" id="IPR037185">
    <property type="entry name" value="EmrE-like"/>
</dbReference>
<dbReference type="PANTHER" id="PTHR42920">
    <property type="entry name" value="OS03G0707200 PROTEIN-RELATED"/>
    <property type="match status" value="1"/>
</dbReference>
<keyword evidence="5 7" id="KW-1133">Transmembrane helix</keyword>
<evidence type="ECO:0000256" key="6">
    <source>
        <dbReference type="ARBA" id="ARBA00023136"/>
    </source>
</evidence>
<feature type="transmembrane region" description="Helical" evidence="7">
    <location>
        <begin position="67"/>
        <end position="88"/>
    </location>
</feature>
<evidence type="ECO:0000256" key="2">
    <source>
        <dbReference type="ARBA" id="ARBA00007362"/>
    </source>
</evidence>
<evidence type="ECO:0000256" key="3">
    <source>
        <dbReference type="ARBA" id="ARBA00022475"/>
    </source>
</evidence>
<dbReference type="Pfam" id="PF00892">
    <property type="entry name" value="EamA"/>
    <property type="match status" value="2"/>
</dbReference>
<feature type="transmembrane region" description="Helical" evidence="7">
    <location>
        <begin position="37"/>
        <end position="55"/>
    </location>
</feature>
<dbReference type="PANTHER" id="PTHR42920:SF5">
    <property type="entry name" value="EAMA DOMAIN-CONTAINING PROTEIN"/>
    <property type="match status" value="1"/>
</dbReference>
<feature type="transmembrane region" description="Helical" evidence="7">
    <location>
        <begin position="144"/>
        <end position="163"/>
    </location>
</feature>
<reference evidence="9 10" key="1">
    <citation type="submission" date="2022-06" db="EMBL/GenBank/DDBJ databases">
        <title>Isolation of gut microbiota from human fecal samples.</title>
        <authorList>
            <person name="Pamer E.G."/>
            <person name="Barat B."/>
            <person name="Waligurski E."/>
            <person name="Medina S."/>
            <person name="Paddock L."/>
            <person name="Mostad J."/>
        </authorList>
    </citation>
    <scope>NUCLEOTIDE SEQUENCE [LARGE SCALE GENOMIC DNA]</scope>
    <source>
        <strain evidence="9 10">SL.3.17</strain>
    </source>
</reference>
<evidence type="ECO:0000256" key="7">
    <source>
        <dbReference type="SAM" id="Phobius"/>
    </source>
</evidence>
<accession>A0ABT1RRV2</accession>
<feature type="transmembrane region" description="Helical" evidence="7">
    <location>
        <begin position="175"/>
        <end position="196"/>
    </location>
</feature>
<evidence type="ECO:0000259" key="8">
    <source>
        <dbReference type="Pfam" id="PF00892"/>
    </source>
</evidence>
<sequence length="292" mass="31433">MTKQVKADLMLVVVTLCWGVSYYLMDLSLADLGPFTLNAFRFLGAFVIAGVIAFPKLKTVNKTTMKYSLFVGLVLVTAYIGVTFGVMHTSLSNSGFLCALTVVFTPIMAFFFKKQIPDKKLAVVVVMCLVGIGLLTLNEQLKPALGDILCIMCAVAYAVDLLLTETAVNKEEVDAFQLGVFQLGFTGAFNLILAFITEEPHFPGNGAVWGSVLFLAVFCTGVAFIVQTIAQQYTSASHVGVIFALEPVFAGVVAFFLAGEVLLPRAYAGAVLLIASLFVMEIDFKKICGKKG</sequence>
<feature type="transmembrane region" description="Helical" evidence="7">
    <location>
        <begin position="238"/>
        <end position="259"/>
    </location>
</feature>
<feature type="domain" description="EamA" evidence="8">
    <location>
        <begin position="6"/>
        <end position="136"/>
    </location>
</feature>
<feature type="transmembrane region" description="Helical" evidence="7">
    <location>
        <begin position="121"/>
        <end position="138"/>
    </location>
</feature>
<evidence type="ECO:0000313" key="10">
    <source>
        <dbReference type="Proteomes" id="UP001524502"/>
    </source>
</evidence>
<evidence type="ECO:0000256" key="5">
    <source>
        <dbReference type="ARBA" id="ARBA00022989"/>
    </source>
</evidence>
<dbReference type="InterPro" id="IPR000620">
    <property type="entry name" value="EamA_dom"/>
</dbReference>
<evidence type="ECO:0000256" key="1">
    <source>
        <dbReference type="ARBA" id="ARBA00004651"/>
    </source>
</evidence>
<comment type="subcellular location">
    <subcellularLocation>
        <location evidence="1">Cell membrane</location>
        <topology evidence="1">Multi-pass membrane protein</topology>
    </subcellularLocation>
</comment>
<feature type="domain" description="EamA" evidence="8">
    <location>
        <begin position="145"/>
        <end position="280"/>
    </location>
</feature>
<gene>
    <name evidence="9" type="ORF">NE619_14450</name>
</gene>
<dbReference type="EMBL" id="JANFXK010000018">
    <property type="protein sequence ID" value="MCQ4637933.1"/>
    <property type="molecule type" value="Genomic_DNA"/>
</dbReference>
<dbReference type="RefSeq" id="WP_256133121.1">
    <property type="nucleotide sequence ID" value="NZ_JANFXK010000018.1"/>
</dbReference>
<dbReference type="Proteomes" id="UP001524502">
    <property type="component" value="Unassembled WGS sequence"/>
</dbReference>
<feature type="transmembrane region" description="Helical" evidence="7">
    <location>
        <begin position="265"/>
        <end position="284"/>
    </location>
</feature>
<dbReference type="SUPFAM" id="SSF103481">
    <property type="entry name" value="Multidrug resistance efflux transporter EmrE"/>
    <property type="match status" value="2"/>
</dbReference>
<proteinExistence type="inferred from homology"/>
<organism evidence="9 10">
    <name type="scientific">Anaerovorax odorimutans</name>
    <dbReference type="NCBI Taxonomy" id="109327"/>
    <lineage>
        <taxon>Bacteria</taxon>
        <taxon>Bacillati</taxon>
        <taxon>Bacillota</taxon>
        <taxon>Clostridia</taxon>
        <taxon>Peptostreptococcales</taxon>
        <taxon>Anaerovoracaceae</taxon>
        <taxon>Anaerovorax</taxon>
    </lineage>
</organism>
<keyword evidence="4 7" id="KW-0812">Transmembrane</keyword>
<feature type="transmembrane region" description="Helical" evidence="7">
    <location>
        <begin position="94"/>
        <end position="112"/>
    </location>
</feature>
<name>A0ABT1RRV2_9FIRM</name>
<keyword evidence="6 7" id="KW-0472">Membrane</keyword>